<dbReference type="Proteomes" id="UP000006727">
    <property type="component" value="Chromosome 25"/>
</dbReference>
<dbReference type="EnsemblPlants" id="Pp3c25_2890V3.1">
    <property type="protein sequence ID" value="Pp3c25_2890V3.1"/>
    <property type="gene ID" value="Pp3c25_2890"/>
</dbReference>
<evidence type="ECO:0000259" key="2">
    <source>
        <dbReference type="Pfam" id="PF08547"/>
    </source>
</evidence>
<dbReference type="Gramene" id="Pp3c25_2890V3.2">
    <property type="protein sequence ID" value="Pp3c25_2890V3.2"/>
    <property type="gene ID" value="Pp3c25_2890"/>
</dbReference>
<dbReference type="SUPFAM" id="SSF49785">
    <property type="entry name" value="Galactose-binding domain-like"/>
    <property type="match status" value="1"/>
</dbReference>
<dbReference type="AlphaFoldDB" id="A0A2K1IDM6"/>
<dbReference type="GO" id="GO:0010207">
    <property type="term" value="P:photosystem II assembly"/>
    <property type="evidence" value="ECO:0000318"/>
    <property type="project" value="GO_Central"/>
</dbReference>
<dbReference type="InterPro" id="IPR036291">
    <property type="entry name" value="NAD(P)-bd_dom_sf"/>
</dbReference>
<keyword evidence="6" id="KW-1185">Reference proteome</keyword>
<organism evidence="4">
    <name type="scientific">Physcomitrium patens</name>
    <name type="common">Spreading-leaved earth moss</name>
    <name type="synonym">Physcomitrella patens</name>
    <dbReference type="NCBI Taxonomy" id="3218"/>
    <lineage>
        <taxon>Eukaryota</taxon>
        <taxon>Viridiplantae</taxon>
        <taxon>Streptophyta</taxon>
        <taxon>Embryophyta</taxon>
        <taxon>Bryophyta</taxon>
        <taxon>Bryophytina</taxon>
        <taxon>Bryopsida</taxon>
        <taxon>Funariidae</taxon>
        <taxon>Funariales</taxon>
        <taxon>Funariaceae</taxon>
        <taxon>Physcomitrium</taxon>
    </lineage>
</organism>
<dbReference type="RefSeq" id="XP_024365222.1">
    <property type="nucleotide sequence ID" value="XM_024509454.2"/>
</dbReference>
<dbReference type="InterPro" id="IPR016040">
    <property type="entry name" value="NAD(P)-bd_dom"/>
</dbReference>
<dbReference type="Pfam" id="PF08547">
    <property type="entry name" value="CIA30"/>
    <property type="match status" value="1"/>
</dbReference>
<gene>
    <name evidence="5" type="primary">LOC112277312</name>
    <name evidence="4" type="ORF">PHYPA_029522</name>
</gene>
<dbReference type="PANTHER" id="PTHR15020">
    <property type="entry name" value="FLAVIN REDUCTASE-RELATED"/>
    <property type="match status" value="1"/>
</dbReference>
<evidence type="ECO:0000259" key="3">
    <source>
        <dbReference type="Pfam" id="PF13460"/>
    </source>
</evidence>
<dbReference type="OrthoDB" id="10254221at2759"/>
<evidence type="ECO:0000313" key="5">
    <source>
        <dbReference type="EnsemblPlants" id="Pp3c25_2890V3.1"/>
    </source>
</evidence>
<dbReference type="GeneID" id="112277312"/>
<reference evidence="5" key="3">
    <citation type="submission" date="2020-12" db="UniProtKB">
        <authorList>
            <consortium name="EnsemblPlants"/>
        </authorList>
    </citation>
    <scope>IDENTIFICATION</scope>
</reference>
<reference evidence="4 6" key="2">
    <citation type="journal article" date="2018" name="Plant J.">
        <title>The Physcomitrella patens chromosome-scale assembly reveals moss genome structure and evolution.</title>
        <authorList>
            <person name="Lang D."/>
            <person name="Ullrich K.K."/>
            <person name="Murat F."/>
            <person name="Fuchs J."/>
            <person name="Jenkins J."/>
            <person name="Haas F.B."/>
            <person name="Piednoel M."/>
            <person name="Gundlach H."/>
            <person name="Van Bel M."/>
            <person name="Meyberg R."/>
            <person name="Vives C."/>
            <person name="Morata J."/>
            <person name="Symeonidi A."/>
            <person name="Hiss M."/>
            <person name="Muchero W."/>
            <person name="Kamisugi Y."/>
            <person name="Saleh O."/>
            <person name="Blanc G."/>
            <person name="Decker E.L."/>
            <person name="van Gessel N."/>
            <person name="Grimwood J."/>
            <person name="Hayes R.D."/>
            <person name="Graham S.W."/>
            <person name="Gunter L.E."/>
            <person name="McDaniel S.F."/>
            <person name="Hoernstein S.N.W."/>
            <person name="Larsson A."/>
            <person name="Li F.W."/>
            <person name="Perroud P.F."/>
            <person name="Phillips J."/>
            <person name="Ranjan P."/>
            <person name="Rokshar D.S."/>
            <person name="Rothfels C.J."/>
            <person name="Schneider L."/>
            <person name="Shu S."/>
            <person name="Stevenson D.W."/>
            <person name="Thummler F."/>
            <person name="Tillich M."/>
            <person name="Villarreal Aguilar J.C."/>
            <person name="Widiez T."/>
            <person name="Wong G.K."/>
            <person name="Wymore A."/>
            <person name="Zhang Y."/>
            <person name="Zimmer A.D."/>
            <person name="Quatrano R.S."/>
            <person name="Mayer K.F.X."/>
            <person name="Goodstein D."/>
            <person name="Casacuberta J.M."/>
            <person name="Vandepoele K."/>
            <person name="Reski R."/>
            <person name="Cuming A.C."/>
            <person name="Tuskan G.A."/>
            <person name="Maumus F."/>
            <person name="Salse J."/>
            <person name="Schmutz J."/>
            <person name="Rensing S.A."/>
        </authorList>
    </citation>
    <scope>NUCLEOTIDE SEQUENCE [LARGE SCALE GENOMIC DNA]</scope>
    <source>
        <strain evidence="5 6">cv. Gransden 2004</strain>
    </source>
</reference>
<feature type="domain" description="NAD(P)-binding" evidence="3">
    <location>
        <begin position="517"/>
        <end position="600"/>
    </location>
</feature>
<feature type="domain" description="NADH:ubiquinone oxidoreductase intermediate-associated protein 30" evidence="2">
    <location>
        <begin position="346"/>
        <end position="454"/>
    </location>
</feature>
<proteinExistence type="predicted"/>
<sequence>MALLVDAGAAGTRGAVQPMHSSVTTATSGLSSGSSRLGTVGVRCGIVARAAISGAASSEIAVRPCGACSLRSTFAGQRVGAFCSFAGTKTQSVHNGSRVSASSKPEDRSDDNEASEKQPEVTETLSSLKSEDSGKDDADQVTLSLDDVNPVGLGRRTRQVFDAAWRRLTNLGQLTSASRPSDEYDFEKVVVGGPMCDFQTPNAELTTVLVAGATGRVGRILVRKLQLRGYKVKAVVRQNDEETLDKLPRSVQIIVGDLGDPATLKEAVEGCNKIVFCATARSTITGDLSRVDHQGVYNLSKAFQDYNHKLAQTRAGRSSKSKLTIAKFNQATASDGWELREGLYFTDEIAGMYDGGMDAQFEVSEDGNAVFSGYVFTRGGYVELAKRISLPPGLTLDRYEGLVLSVCGDGKAYTLLLETDPSEDDPKPRQYFVRFPTRLGYSRVRIPFNSFRPMDPESPPLDPFLVHTLAFRFEPRRQKSSANRPASTLTPAQEGQNNSFKLILDYIKALPGGQETDFILVSCSGAGVPNDAKEKVLRAKQAGEAALRNSGLGYTIIRPGTLQEEPGGQKALVFDQGDRITQSISCADVADVCVKALHNPTARNKSFDVCYEYAAEEGLGLYELVAHLPDKSNNYLTPALAVLESNT</sequence>
<evidence type="ECO:0008006" key="7">
    <source>
        <dbReference type="Google" id="ProtNLM"/>
    </source>
</evidence>
<dbReference type="EMBL" id="ABEU02000025">
    <property type="protein sequence ID" value="PNR27370.1"/>
    <property type="molecule type" value="Genomic_DNA"/>
</dbReference>
<dbReference type="PaxDb" id="3218-PP1S326_65V6.1"/>
<accession>A0A2K1IDM6</accession>
<dbReference type="OMA" id="HTMTIRF"/>
<dbReference type="SUPFAM" id="SSF51735">
    <property type="entry name" value="NAD(P)-binding Rossmann-fold domains"/>
    <property type="match status" value="1"/>
</dbReference>
<evidence type="ECO:0000256" key="1">
    <source>
        <dbReference type="SAM" id="MobiDB-lite"/>
    </source>
</evidence>
<reference evidence="4 6" key="1">
    <citation type="journal article" date="2008" name="Science">
        <title>The Physcomitrella genome reveals evolutionary insights into the conquest of land by plants.</title>
        <authorList>
            <person name="Rensing S."/>
            <person name="Lang D."/>
            <person name="Zimmer A."/>
            <person name="Terry A."/>
            <person name="Salamov A."/>
            <person name="Shapiro H."/>
            <person name="Nishiyama T."/>
            <person name="Perroud P.-F."/>
            <person name="Lindquist E."/>
            <person name="Kamisugi Y."/>
            <person name="Tanahashi T."/>
            <person name="Sakakibara K."/>
            <person name="Fujita T."/>
            <person name="Oishi K."/>
            <person name="Shin-I T."/>
            <person name="Kuroki Y."/>
            <person name="Toyoda A."/>
            <person name="Suzuki Y."/>
            <person name="Hashimoto A."/>
            <person name="Yamaguchi K."/>
            <person name="Sugano A."/>
            <person name="Kohara Y."/>
            <person name="Fujiyama A."/>
            <person name="Anterola A."/>
            <person name="Aoki S."/>
            <person name="Ashton N."/>
            <person name="Barbazuk W.B."/>
            <person name="Barker E."/>
            <person name="Bennetzen J."/>
            <person name="Bezanilla M."/>
            <person name="Blankenship R."/>
            <person name="Cho S.H."/>
            <person name="Dutcher S."/>
            <person name="Estelle M."/>
            <person name="Fawcett J.A."/>
            <person name="Gundlach H."/>
            <person name="Hanada K."/>
            <person name="Heyl A."/>
            <person name="Hicks K.A."/>
            <person name="Hugh J."/>
            <person name="Lohr M."/>
            <person name="Mayer K."/>
            <person name="Melkozernov A."/>
            <person name="Murata T."/>
            <person name="Nelson D."/>
            <person name="Pils B."/>
            <person name="Prigge M."/>
            <person name="Reiss B."/>
            <person name="Renner T."/>
            <person name="Rombauts S."/>
            <person name="Rushton P."/>
            <person name="Sanderfoot A."/>
            <person name="Schween G."/>
            <person name="Shiu S.-H."/>
            <person name="Stueber K."/>
            <person name="Theodoulou F.L."/>
            <person name="Tu H."/>
            <person name="Van de Peer Y."/>
            <person name="Verrier P.J."/>
            <person name="Waters E."/>
            <person name="Wood A."/>
            <person name="Yang L."/>
            <person name="Cove D."/>
            <person name="Cuming A."/>
            <person name="Hasebe M."/>
            <person name="Lucas S."/>
            <person name="Mishler D.B."/>
            <person name="Reski R."/>
            <person name="Grigoriev I."/>
            <person name="Quatrano R.S."/>
            <person name="Boore J.L."/>
        </authorList>
    </citation>
    <scope>NUCLEOTIDE SEQUENCE [LARGE SCALE GENOMIC DNA]</scope>
    <source>
        <strain evidence="5 6">cv. Gransden 2004</strain>
    </source>
</reference>
<dbReference type="GO" id="GO:0009507">
    <property type="term" value="C:chloroplast"/>
    <property type="evidence" value="ECO:0000318"/>
    <property type="project" value="GO_Central"/>
</dbReference>
<dbReference type="GO" id="GO:0016854">
    <property type="term" value="F:racemase and epimerase activity"/>
    <property type="evidence" value="ECO:0000318"/>
    <property type="project" value="GO_Central"/>
</dbReference>
<dbReference type="EnsemblPlants" id="Pp3c25_2890V3.2">
    <property type="protein sequence ID" value="Pp3c25_2890V3.2"/>
    <property type="gene ID" value="Pp3c25_2890"/>
</dbReference>
<feature type="compositionally biased region" description="Basic and acidic residues" evidence="1">
    <location>
        <begin position="129"/>
        <end position="138"/>
    </location>
</feature>
<evidence type="ECO:0000313" key="4">
    <source>
        <dbReference type="EMBL" id="PNR27370.1"/>
    </source>
</evidence>
<dbReference type="Gene3D" id="3.40.50.720">
    <property type="entry name" value="NAD(P)-binding Rossmann-like Domain"/>
    <property type="match status" value="2"/>
</dbReference>
<feature type="region of interest" description="Disordered" evidence="1">
    <location>
        <begin position="94"/>
        <end position="140"/>
    </location>
</feature>
<feature type="compositionally biased region" description="Polar residues" evidence="1">
    <location>
        <begin position="94"/>
        <end position="103"/>
    </location>
</feature>
<dbReference type="PANTHER" id="PTHR15020:SF47">
    <property type="entry name" value="NAD(P)-BINDING DOMAIN-CONTAINING PROTEIN"/>
    <property type="match status" value="1"/>
</dbReference>
<feature type="domain" description="NAD(P)-binding" evidence="3">
    <location>
        <begin position="212"/>
        <end position="303"/>
    </location>
</feature>
<dbReference type="InterPro" id="IPR013857">
    <property type="entry name" value="NADH-UbQ_OxRdtase-assoc_prot30"/>
</dbReference>
<dbReference type="Gramene" id="Pp3c25_2890V3.1">
    <property type="protein sequence ID" value="Pp3c25_2890V3.1"/>
    <property type="gene ID" value="Pp3c25_2890"/>
</dbReference>
<dbReference type="InterPro" id="IPR008979">
    <property type="entry name" value="Galactose-bd-like_sf"/>
</dbReference>
<evidence type="ECO:0000313" key="6">
    <source>
        <dbReference type="Proteomes" id="UP000006727"/>
    </source>
</evidence>
<name>A0A2K1IDM6_PHYPA</name>
<dbReference type="STRING" id="3218.A0A2K1IDM6"/>
<dbReference type="Pfam" id="PF13460">
    <property type="entry name" value="NAD_binding_10"/>
    <property type="match status" value="2"/>
</dbReference>
<protein>
    <recommendedName>
        <fullName evidence="7">NAD(P)-binding domain-containing protein</fullName>
    </recommendedName>
</protein>